<keyword evidence="6 9" id="KW-0418">Kinase</keyword>
<evidence type="ECO:0000256" key="1">
    <source>
        <dbReference type="ARBA" id="ARBA00004828"/>
    </source>
</evidence>
<evidence type="ECO:0000256" key="6">
    <source>
        <dbReference type="ARBA" id="ARBA00022777"/>
    </source>
</evidence>
<evidence type="ECO:0000256" key="5">
    <source>
        <dbReference type="ARBA" id="ARBA00022741"/>
    </source>
</evidence>
<keyword evidence="5 9" id="KW-0547">Nucleotide-binding</keyword>
<evidence type="ECO:0000313" key="11">
    <source>
        <dbReference type="EMBL" id="OQA58693.1"/>
    </source>
</evidence>
<dbReference type="EMBL" id="MWBQ01000067">
    <property type="protein sequence ID" value="OQA58693.1"/>
    <property type="molecule type" value="Genomic_DNA"/>
</dbReference>
<dbReference type="GO" id="GO:0005524">
    <property type="term" value="F:ATP binding"/>
    <property type="evidence" value="ECO:0007669"/>
    <property type="project" value="UniProtKB-UniRule"/>
</dbReference>
<dbReference type="InterPro" id="IPR037528">
    <property type="entry name" value="ArgB"/>
</dbReference>
<evidence type="ECO:0000256" key="2">
    <source>
        <dbReference type="ARBA" id="ARBA00022571"/>
    </source>
</evidence>
<comment type="catalytic activity">
    <reaction evidence="8 9">
        <text>N-acetyl-L-glutamate + ATP = N-acetyl-L-glutamyl 5-phosphate + ADP</text>
        <dbReference type="Rhea" id="RHEA:14629"/>
        <dbReference type="ChEBI" id="CHEBI:30616"/>
        <dbReference type="ChEBI" id="CHEBI:44337"/>
        <dbReference type="ChEBI" id="CHEBI:57936"/>
        <dbReference type="ChEBI" id="CHEBI:456216"/>
        <dbReference type="EC" id="2.7.2.8"/>
    </reaction>
</comment>
<accession>A0A1V5SWT6</accession>
<evidence type="ECO:0000256" key="9">
    <source>
        <dbReference type="HAMAP-Rule" id="MF_00082"/>
    </source>
</evidence>
<dbReference type="SUPFAM" id="SSF53633">
    <property type="entry name" value="Carbamate kinase-like"/>
    <property type="match status" value="1"/>
</dbReference>
<evidence type="ECO:0000256" key="7">
    <source>
        <dbReference type="ARBA" id="ARBA00022840"/>
    </source>
</evidence>
<dbReference type="HAMAP" id="MF_00082">
    <property type="entry name" value="ArgB"/>
    <property type="match status" value="1"/>
</dbReference>
<evidence type="ECO:0000259" key="10">
    <source>
        <dbReference type="Pfam" id="PF00696"/>
    </source>
</evidence>
<dbReference type="GO" id="GO:0042450">
    <property type="term" value="P:L-arginine biosynthetic process via ornithine"/>
    <property type="evidence" value="ECO:0007669"/>
    <property type="project" value="UniProtKB-UniRule"/>
</dbReference>
<dbReference type="GO" id="GO:0003991">
    <property type="term" value="F:acetylglutamate kinase activity"/>
    <property type="evidence" value="ECO:0007669"/>
    <property type="project" value="UniProtKB-UniRule"/>
</dbReference>
<dbReference type="InterPro" id="IPR004662">
    <property type="entry name" value="AcgluKinase_fam"/>
</dbReference>
<dbReference type="FunFam" id="3.40.1160.10:FF:000004">
    <property type="entry name" value="Acetylglutamate kinase"/>
    <property type="match status" value="1"/>
</dbReference>
<dbReference type="NCBIfam" id="TIGR00761">
    <property type="entry name" value="argB"/>
    <property type="match status" value="1"/>
</dbReference>
<dbReference type="Gene3D" id="3.40.1160.10">
    <property type="entry name" value="Acetylglutamate kinase-like"/>
    <property type="match status" value="1"/>
</dbReference>
<dbReference type="InterPro" id="IPR036393">
    <property type="entry name" value="AceGlu_kinase-like_sf"/>
</dbReference>
<feature type="site" description="Transition state stabilizer" evidence="9">
    <location>
        <position position="223"/>
    </location>
</feature>
<feature type="domain" description="Aspartate/glutamate/uridylate kinase" evidence="10">
    <location>
        <begin position="1"/>
        <end position="241"/>
    </location>
</feature>
<comment type="subcellular location">
    <subcellularLocation>
        <location evidence="9">Cytoplasm</location>
    </subcellularLocation>
</comment>
<feature type="binding site" evidence="9">
    <location>
        <position position="61"/>
    </location>
    <ligand>
        <name>substrate</name>
    </ligand>
</feature>
<dbReference type="Proteomes" id="UP000485569">
    <property type="component" value="Unassembled WGS sequence"/>
</dbReference>
<feature type="binding site" evidence="9">
    <location>
        <begin position="39"/>
        <end position="40"/>
    </location>
    <ligand>
        <name>substrate</name>
    </ligand>
</feature>
<comment type="function">
    <text evidence="9">Catalyzes the ATP-dependent phosphorylation of N-acetyl-L-glutamate.</text>
</comment>
<dbReference type="CDD" id="cd04238">
    <property type="entry name" value="AAK_NAGK-like"/>
    <property type="match status" value="1"/>
</dbReference>
<dbReference type="EC" id="2.7.2.8" evidence="9"/>
<dbReference type="Pfam" id="PF00696">
    <property type="entry name" value="AA_kinase"/>
    <property type="match status" value="1"/>
</dbReference>
<dbReference type="InterPro" id="IPR001048">
    <property type="entry name" value="Asp/Glu/Uridylate_kinase"/>
</dbReference>
<proteinExistence type="inferred from homology"/>
<keyword evidence="3 9" id="KW-0028">Amino-acid biosynthesis</keyword>
<sequence>MKVIIKFSGKNIDPDKNAFLKPVVDLWQKGAALALVHGGGPQISNLMEKLGKKPNFIQGLRVTDQEAMDLTEMVLSGLLNKTLVGMLTQYGITACGISGRDAGLFIAKKHSIEHEGQFIDIGWVGDIIQVNPQLVETLWGKRILPVVSPISSDSNGKSLNVNADWAAAQLAIALRAEKLLLFTDVPGVLRDPSNPDSLIQNLSASEIPLLVQKGIVSGGMIPKLKMIQTILQGGVEEIFIAGGASLEFLDQLLGGKFVPGTRITR</sequence>
<dbReference type="GO" id="GO:0005737">
    <property type="term" value="C:cytoplasm"/>
    <property type="evidence" value="ECO:0007669"/>
    <property type="project" value="UniProtKB-SubCell"/>
</dbReference>
<evidence type="ECO:0000256" key="4">
    <source>
        <dbReference type="ARBA" id="ARBA00022679"/>
    </source>
</evidence>
<dbReference type="AlphaFoldDB" id="A0A1V5SWT6"/>
<keyword evidence="7 9" id="KW-0067">ATP-binding</keyword>
<keyword evidence="2 9" id="KW-0055">Arginine biosynthesis</keyword>
<feature type="site" description="Transition state stabilizer" evidence="9">
    <location>
        <position position="6"/>
    </location>
</feature>
<reference evidence="11" key="1">
    <citation type="submission" date="2017-02" db="EMBL/GenBank/DDBJ databases">
        <title>Delving into the versatile metabolic prowess of the omnipresent phylum Bacteroidetes.</title>
        <authorList>
            <person name="Nobu M.K."/>
            <person name="Mei R."/>
            <person name="Narihiro T."/>
            <person name="Kuroda K."/>
            <person name="Liu W.-T."/>
        </authorList>
    </citation>
    <scope>NUCLEOTIDE SEQUENCE</scope>
    <source>
        <strain evidence="11">ADurb.Bin276</strain>
    </source>
</reference>
<protein>
    <recommendedName>
        <fullName evidence="9">Acetylglutamate kinase</fullName>
        <ecNumber evidence="9">2.7.2.8</ecNumber>
    </recommendedName>
    <alternativeName>
        <fullName evidence="9">N-acetyl-L-glutamate 5-phosphotransferase</fullName>
    </alternativeName>
    <alternativeName>
        <fullName evidence="9">NAG kinase</fullName>
        <shortName evidence="9">NAGK</shortName>
    </alternativeName>
</protein>
<comment type="caution">
    <text evidence="11">The sequence shown here is derived from an EMBL/GenBank/DDBJ whole genome shotgun (WGS) entry which is preliminary data.</text>
</comment>
<comment type="pathway">
    <text evidence="1 9">Amino-acid biosynthesis; L-arginine biosynthesis; N(2)-acetyl-L-ornithine from L-glutamate: step 2/4.</text>
</comment>
<dbReference type="PANTHER" id="PTHR23342">
    <property type="entry name" value="N-ACETYLGLUTAMATE SYNTHASE"/>
    <property type="match status" value="1"/>
</dbReference>
<organism evidence="11">
    <name type="scientific">Candidatus Atribacter allofermentans</name>
    <dbReference type="NCBI Taxonomy" id="1852833"/>
    <lineage>
        <taxon>Bacteria</taxon>
        <taxon>Pseudomonadati</taxon>
        <taxon>Atribacterota</taxon>
        <taxon>Atribacteria</taxon>
        <taxon>Atribacterales</taxon>
        <taxon>Atribacteraceae</taxon>
        <taxon>Atribacter</taxon>
    </lineage>
</organism>
<evidence type="ECO:0000256" key="3">
    <source>
        <dbReference type="ARBA" id="ARBA00022605"/>
    </source>
</evidence>
<dbReference type="UniPathway" id="UPA00068">
    <property type="reaction ID" value="UER00107"/>
</dbReference>
<gene>
    <name evidence="9 11" type="primary">argB</name>
    <name evidence="11" type="ORF">BWY41_01020</name>
</gene>
<keyword evidence="9" id="KW-0963">Cytoplasm</keyword>
<keyword evidence="4 9" id="KW-0808">Transferase</keyword>
<comment type="similarity">
    <text evidence="9">Belongs to the acetylglutamate kinase family. ArgB subfamily.</text>
</comment>
<feature type="binding site" evidence="9">
    <location>
        <position position="160"/>
    </location>
    <ligand>
        <name>substrate</name>
    </ligand>
</feature>
<evidence type="ECO:0000256" key="8">
    <source>
        <dbReference type="ARBA" id="ARBA00048141"/>
    </source>
</evidence>
<name>A0A1V5SWT6_9BACT</name>
<dbReference type="PANTHER" id="PTHR23342:SF0">
    <property type="entry name" value="N-ACETYLGLUTAMATE SYNTHASE, MITOCHONDRIAL"/>
    <property type="match status" value="1"/>
</dbReference>
<dbReference type="PIRSF" id="PIRSF000728">
    <property type="entry name" value="NAGK"/>
    <property type="match status" value="1"/>
</dbReference>